<comment type="caution">
    <text evidence="1">The sequence shown here is derived from an EMBL/GenBank/DDBJ whole genome shotgun (WGS) entry which is preliminary data.</text>
</comment>
<dbReference type="EMBL" id="JAYJJR010000013">
    <property type="protein sequence ID" value="MEB3023038.1"/>
    <property type="molecule type" value="Genomic_DNA"/>
</dbReference>
<accession>A0ABU5XLI4</accession>
<sequence>MAIDIGELAGAFAHGAPDEGTVNRLFGELHDRHQVNLQLVWDELVEDDGFTGDWEIFVVEGPVAYHLTPSVTEWLTCEHATHPGDPSEWKGQRADFNPVMLIGDGGHNLAHRDSLG</sequence>
<organism evidence="1 2">
    <name type="scientific">[Mycobacterium] crassicus</name>
    <dbReference type="NCBI Taxonomy" id="2872309"/>
    <lineage>
        <taxon>Bacteria</taxon>
        <taxon>Bacillati</taxon>
        <taxon>Actinomycetota</taxon>
        <taxon>Actinomycetes</taxon>
        <taxon>Mycobacteriales</taxon>
        <taxon>Mycobacteriaceae</taxon>
        <taxon>Mycolicibacter</taxon>
    </lineage>
</organism>
<gene>
    <name evidence="1" type="ORF">K6T79_18510</name>
</gene>
<keyword evidence="2" id="KW-1185">Reference proteome</keyword>
<dbReference type="Proteomes" id="UP001299596">
    <property type="component" value="Unassembled WGS sequence"/>
</dbReference>
<evidence type="ECO:0000313" key="2">
    <source>
        <dbReference type="Proteomes" id="UP001299596"/>
    </source>
</evidence>
<reference evidence="1 2" key="1">
    <citation type="submission" date="2023-12" db="EMBL/GenBank/DDBJ databases">
        <title>Description of new species of Mycobacterium terrae complex isolated from sewage at the Sao Paulo Zoological Park Foundation in Brazil.</title>
        <authorList>
            <person name="Romagnoli C.L."/>
            <person name="Conceicao E.C."/>
            <person name="Machado E."/>
            <person name="Barreto L.B.P.F."/>
            <person name="Sharma A."/>
            <person name="Silva N.M."/>
            <person name="Marques L.E."/>
            <person name="Juliana M.A."/>
            <person name="Lourenco M.C.S."/>
            <person name="Digiampietri L.A."/>
            <person name="Suffys P.N."/>
            <person name="Viana-Niero C."/>
        </authorList>
    </citation>
    <scope>NUCLEOTIDE SEQUENCE [LARGE SCALE GENOMIC DNA]</scope>
    <source>
        <strain evidence="1 2">MYC098</strain>
    </source>
</reference>
<dbReference type="RefSeq" id="WP_329780301.1">
    <property type="nucleotide sequence ID" value="NZ_JAYJJR010000013.1"/>
</dbReference>
<protein>
    <submittedName>
        <fullName evidence="1">Uncharacterized protein</fullName>
    </submittedName>
</protein>
<evidence type="ECO:0000313" key="1">
    <source>
        <dbReference type="EMBL" id="MEB3023038.1"/>
    </source>
</evidence>
<proteinExistence type="predicted"/>
<name>A0ABU5XLI4_9MYCO</name>